<dbReference type="InterPro" id="IPR001915">
    <property type="entry name" value="Peptidase_M48"/>
</dbReference>
<evidence type="ECO:0000313" key="12">
    <source>
        <dbReference type="EMBL" id="AUN98305.1"/>
    </source>
</evidence>
<proteinExistence type="inferred from homology"/>
<dbReference type="GO" id="GO:0004222">
    <property type="term" value="F:metalloendopeptidase activity"/>
    <property type="evidence" value="ECO:0007669"/>
    <property type="project" value="InterPro"/>
</dbReference>
<dbReference type="Pfam" id="PF01435">
    <property type="entry name" value="Peptidase_M48"/>
    <property type="match status" value="1"/>
</dbReference>
<dbReference type="KEGG" id="bsto:C0V70_09350"/>
<evidence type="ECO:0000256" key="8">
    <source>
        <dbReference type="ARBA" id="ARBA00022989"/>
    </source>
</evidence>
<dbReference type="Gene3D" id="3.30.2010.10">
    <property type="entry name" value="Metalloproteases ('zincins'), catalytic domain"/>
    <property type="match status" value="1"/>
</dbReference>
<keyword evidence="8" id="KW-1133">Transmembrane helix</keyword>
<evidence type="ECO:0000256" key="2">
    <source>
        <dbReference type="ARBA" id="ARBA00022475"/>
    </source>
</evidence>
<dbReference type="PANTHER" id="PTHR43221:SF1">
    <property type="entry name" value="PROTEASE HTPX"/>
    <property type="match status" value="1"/>
</dbReference>
<keyword evidence="6 11" id="KW-0378">Hydrolase</keyword>
<keyword evidence="9 11" id="KW-0482">Metalloprotease</keyword>
<evidence type="ECO:0000313" key="13">
    <source>
        <dbReference type="Proteomes" id="UP000235584"/>
    </source>
</evidence>
<evidence type="ECO:0000256" key="1">
    <source>
        <dbReference type="ARBA" id="ARBA00004651"/>
    </source>
</evidence>
<dbReference type="AlphaFoldDB" id="A0A2K9NT97"/>
<name>A0A2K9NT97_BACTC</name>
<evidence type="ECO:0000256" key="11">
    <source>
        <dbReference type="RuleBase" id="RU003983"/>
    </source>
</evidence>
<dbReference type="RefSeq" id="WP_102243596.1">
    <property type="nucleotide sequence ID" value="NZ_CP025704.1"/>
</dbReference>
<dbReference type="NCBIfam" id="NF003965">
    <property type="entry name" value="PRK05457.1"/>
    <property type="match status" value="1"/>
</dbReference>
<dbReference type="Proteomes" id="UP000235584">
    <property type="component" value="Chromosome"/>
</dbReference>
<reference evidence="12 13" key="1">
    <citation type="submission" date="2018-01" db="EMBL/GenBank/DDBJ databases">
        <title>Complete genome sequence of Bacteriovorax stolpii DSM12778.</title>
        <authorList>
            <person name="Tang B."/>
            <person name="Chang J."/>
        </authorList>
    </citation>
    <scope>NUCLEOTIDE SEQUENCE [LARGE SCALE GENOMIC DNA]</scope>
    <source>
        <strain evidence="12 13">DSM 12778</strain>
    </source>
</reference>
<evidence type="ECO:0000256" key="3">
    <source>
        <dbReference type="ARBA" id="ARBA00022670"/>
    </source>
</evidence>
<keyword evidence="4" id="KW-0812">Transmembrane</keyword>
<evidence type="ECO:0000256" key="5">
    <source>
        <dbReference type="ARBA" id="ARBA00022723"/>
    </source>
</evidence>
<keyword evidence="5" id="KW-0479">Metal-binding</keyword>
<accession>A0A2K9NT97</accession>
<gene>
    <name evidence="12" type="ORF">C0V70_09350</name>
</gene>
<keyword evidence="3 11" id="KW-0645">Protease</keyword>
<sequence length="305" mass="33076">MKRWLIFAAVSLAISITISVIMSALGIGHYISQGGIQYGSLMAFCLLWGMGGSFIALLLSKQMAKWTMGVQIVTLDGPHRGIVEKVHRLSRRAGLTEMPEVGIYQSMEVNAFATGRSRNSSLVAVSTGLLSRMNDAEVEGVLAHEVAHIANGDMVTMTLVQGVVNAFVMFFSRIAAFAISQALRGNSDDERDSAPNPFVNMALVFVFDIIFGLLAMPIVAWFSRYREFRADKGGADLAGREKMIAALESLQRAYPQLAAEGNNGDGKADPNFRSMQISSKAGVMALFSTHPPLEVRIEALRRGSV</sequence>
<keyword evidence="13" id="KW-1185">Reference proteome</keyword>
<comment type="cofactor">
    <cofactor evidence="11">
        <name>Zn(2+)</name>
        <dbReference type="ChEBI" id="CHEBI:29105"/>
    </cofactor>
    <text evidence="11">Binds 1 zinc ion per subunit.</text>
</comment>
<comment type="similarity">
    <text evidence="11">Belongs to the peptidase M48 family.</text>
</comment>
<dbReference type="GO" id="GO:0005886">
    <property type="term" value="C:plasma membrane"/>
    <property type="evidence" value="ECO:0007669"/>
    <property type="project" value="UniProtKB-SubCell"/>
</dbReference>
<dbReference type="PANTHER" id="PTHR43221">
    <property type="entry name" value="PROTEASE HTPX"/>
    <property type="match status" value="1"/>
</dbReference>
<evidence type="ECO:0000256" key="6">
    <source>
        <dbReference type="ARBA" id="ARBA00022801"/>
    </source>
</evidence>
<keyword evidence="2" id="KW-1003">Cell membrane</keyword>
<evidence type="ECO:0000256" key="9">
    <source>
        <dbReference type="ARBA" id="ARBA00023049"/>
    </source>
</evidence>
<dbReference type="GO" id="GO:0006508">
    <property type="term" value="P:proteolysis"/>
    <property type="evidence" value="ECO:0007669"/>
    <property type="project" value="UniProtKB-KW"/>
</dbReference>
<dbReference type="CDD" id="cd07335">
    <property type="entry name" value="M48B_HtpX_like"/>
    <property type="match status" value="1"/>
</dbReference>
<dbReference type="OrthoDB" id="5293295at2"/>
<evidence type="ECO:0000256" key="10">
    <source>
        <dbReference type="ARBA" id="ARBA00023136"/>
    </source>
</evidence>
<keyword evidence="7 11" id="KW-0862">Zinc</keyword>
<dbReference type="GO" id="GO:0046872">
    <property type="term" value="F:metal ion binding"/>
    <property type="evidence" value="ECO:0007669"/>
    <property type="project" value="UniProtKB-KW"/>
</dbReference>
<evidence type="ECO:0000256" key="7">
    <source>
        <dbReference type="ARBA" id="ARBA00022833"/>
    </source>
</evidence>
<evidence type="ECO:0000256" key="4">
    <source>
        <dbReference type="ARBA" id="ARBA00022692"/>
    </source>
</evidence>
<protein>
    <submittedName>
        <fullName evidence="12">Protease HtpX</fullName>
    </submittedName>
</protein>
<dbReference type="InterPro" id="IPR050083">
    <property type="entry name" value="HtpX_protease"/>
</dbReference>
<keyword evidence="10" id="KW-0472">Membrane</keyword>
<organism evidence="12 13">
    <name type="scientific">Bacteriovorax stolpii</name>
    <name type="common">Bdellovibrio stolpii</name>
    <dbReference type="NCBI Taxonomy" id="960"/>
    <lineage>
        <taxon>Bacteria</taxon>
        <taxon>Pseudomonadati</taxon>
        <taxon>Bdellovibrionota</taxon>
        <taxon>Bacteriovoracia</taxon>
        <taxon>Bacteriovoracales</taxon>
        <taxon>Bacteriovoracaceae</taxon>
        <taxon>Bacteriovorax</taxon>
    </lineage>
</organism>
<comment type="subcellular location">
    <subcellularLocation>
        <location evidence="1">Cell membrane</location>
        <topology evidence="1">Multi-pass membrane protein</topology>
    </subcellularLocation>
</comment>
<dbReference type="EMBL" id="CP025704">
    <property type="protein sequence ID" value="AUN98305.1"/>
    <property type="molecule type" value="Genomic_DNA"/>
</dbReference>